<feature type="non-terminal residue" evidence="4">
    <location>
        <position position="367"/>
    </location>
</feature>
<proteinExistence type="predicted"/>
<evidence type="ECO:0000256" key="1">
    <source>
        <dbReference type="SAM" id="MobiDB-lite"/>
    </source>
</evidence>
<feature type="transmembrane region" description="Helical" evidence="2">
    <location>
        <begin position="71"/>
        <end position="90"/>
    </location>
</feature>
<reference evidence="5" key="1">
    <citation type="journal article" date="2019" name="Int. J. Syst. Evol. Microbiol.">
        <title>The Global Catalogue of Microorganisms (GCM) 10K type strain sequencing project: providing services to taxonomists for standard genome sequencing and annotation.</title>
        <authorList>
            <consortium name="The Broad Institute Genomics Platform"/>
            <consortium name="The Broad Institute Genome Sequencing Center for Infectious Disease"/>
            <person name="Wu L."/>
            <person name="Ma J."/>
        </authorList>
    </citation>
    <scope>NUCLEOTIDE SEQUENCE [LARGE SCALE GENOMIC DNA]</scope>
    <source>
        <strain evidence="5">CGMCC 4.7397</strain>
    </source>
</reference>
<dbReference type="InterPro" id="IPR005182">
    <property type="entry name" value="YdbS-like_PH"/>
</dbReference>
<keyword evidence="2" id="KW-1133">Transmembrane helix</keyword>
<evidence type="ECO:0000313" key="4">
    <source>
        <dbReference type="EMBL" id="MFC5949708.1"/>
    </source>
</evidence>
<dbReference type="Proteomes" id="UP001596119">
    <property type="component" value="Unassembled WGS sequence"/>
</dbReference>
<dbReference type="RefSeq" id="WP_379566840.1">
    <property type="nucleotide sequence ID" value="NZ_JBHSQK010000037.1"/>
</dbReference>
<feature type="domain" description="YdbS-like PH" evidence="3">
    <location>
        <begin position="92"/>
        <end position="166"/>
    </location>
</feature>
<dbReference type="Pfam" id="PF03703">
    <property type="entry name" value="bPH_2"/>
    <property type="match status" value="1"/>
</dbReference>
<evidence type="ECO:0000313" key="5">
    <source>
        <dbReference type="Proteomes" id="UP001596119"/>
    </source>
</evidence>
<keyword evidence="2" id="KW-0472">Membrane</keyword>
<feature type="transmembrane region" description="Helical" evidence="2">
    <location>
        <begin position="200"/>
        <end position="222"/>
    </location>
</feature>
<comment type="caution">
    <text evidence="4">The sequence shown here is derived from an EMBL/GenBank/DDBJ whole genome shotgun (WGS) entry which is preliminary data.</text>
</comment>
<evidence type="ECO:0000259" key="3">
    <source>
        <dbReference type="Pfam" id="PF03703"/>
    </source>
</evidence>
<accession>A0ABW1I9Q1</accession>
<organism evidence="4 5">
    <name type="scientific">Pseudonocardia lutea</name>
    <dbReference type="NCBI Taxonomy" id="2172015"/>
    <lineage>
        <taxon>Bacteria</taxon>
        <taxon>Bacillati</taxon>
        <taxon>Actinomycetota</taxon>
        <taxon>Actinomycetes</taxon>
        <taxon>Pseudonocardiales</taxon>
        <taxon>Pseudonocardiaceae</taxon>
        <taxon>Pseudonocardia</taxon>
    </lineage>
</organism>
<dbReference type="PANTHER" id="PTHR34473:SF2">
    <property type="entry name" value="UPF0699 TRANSMEMBRANE PROTEIN YDBT"/>
    <property type="match status" value="1"/>
</dbReference>
<dbReference type="EMBL" id="JBHSQK010000037">
    <property type="protein sequence ID" value="MFC5949708.1"/>
    <property type="molecule type" value="Genomic_DNA"/>
</dbReference>
<feature type="transmembrane region" description="Helical" evidence="2">
    <location>
        <begin position="242"/>
        <end position="262"/>
    </location>
</feature>
<keyword evidence="2" id="KW-0812">Transmembrane</keyword>
<sequence>MRPGAPPGAGRVAELSGEVGPEPDPAGWTGLDQRGVPVAGVLATVTVAVLGATAVVAVAVREPDLAGPVALWTLAVALTAVAVAVATSYARWRCSHYRITTERVELRTGVLVRRARSLAIGRVRTVDVTAGPVLRAFGLVTLRVGTGQQRGRGEATLRLRPVERMEADRLRTLLLDRMRSAGGPPAGPADGRIAELDPRWLRYGVLSTASPLFGIAVLTVVLALVDRPLGGLLRTVPPGVRIVLVVLGILLAGAAVAFLVYAETWSGFRLDREPGSTLRVRRGVLTTRSISLEERRLTGVELVEPLGARLAGAARVDAVATGLLVGNGAESTEHRTLLPTAPRRLAERVAAVILGESRSPTAAALRP</sequence>
<gene>
    <name evidence="4" type="ORF">ACFQH9_15650</name>
</gene>
<keyword evidence="5" id="KW-1185">Reference proteome</keyword>
<name>A0ABW1I9Q1_9PSEU</name>
<feature type="region of interest" description="Disordered" evidence="1">
    <location>
        <begin position="1"/>
        <end position="26"/>
    </location>
</feature>
<dbReference type="PANTHER" id="PTHR34473">
    <property type="entry name" value="UPF0699 TRANSMEMBRANE PROTEIN YDBS"/>
    <property type="match status" value="1"/>
</dbReference>
<protein>
    <submittedName>
        <fullName evidence="4">PH domain-containing protein</fullName>
    </submittedName>
</protein>
<feature type="transmembrane region" description="Helical" evidence="2">
    <location>
        <begin position="38"/>
        <end position="59"/>
    </location>
</feature>
<evidence type="ECO:0000256" key="2">
    <source>
        <dbReference type="SAM" id="Phobius"/>
    </source>
</evidence>